<keyword evidence="3" id="KW-1185">Reference proteome</keyword>
<gene>
    <name evidence="2" type="ORF">TanjilG_11543</name>
</gene>
<evidence type="ECO:0000313" key="3">
    <source>
        <dbReference type="Proteomes" id="UP000188354"/>
    </source>
</evidence>
<dbReference type="OrthoDB" id="640742at2759"/>
<accession>A0A394DFI0</accession>
<evidence type="ECO:0000256" key="1">
    <source>
        <dbReference type="ARBA" id="ARBA00006765"/>
    </source>
</evidence>
<dbReference type="AlphaFoldDB" id="A0A394DFI0"/>
<proteinExistence type="inferred from homology"/>
<protein>
    <recommendedName>
        <fullName evidence="4">EF-hand domain-containing protein</fullName>
    </recommendedName>
</protein>
<evidence type="ECO:0000313" key="2">
    <source>
        <dbReference type="EMBL" id="OIW21808.1"/>
    </source>
</evidence>
<dbReference type="EMBL" id="MLAU01035201">
    <property type="protein sequence ID" value="OIW21808.1"/>
    <property type="molecule type" value="Genomic_DNA"/>
</dbReference>
<dbReference type="InterPro" id="IPR007736">
    <property type="entry name" value="Caleosin-related"/>
</dbReference>
<organism evidence="2 3">
    <name type="scientific">Lupinus angustifolius</name>
    <name type="common">Narrow-leaved blue lupine</name>
    <dbReference type="NCBI Taxonomy" id="3871"/>
    <lineage>
        <taxon>Eukaryota</taxon>
        <taxon>Viridiplantae</taxon>
        <taxon>Streptophyta</taxon>
        <taxon>Embryophyta</taxon>
        <taxon>Tracheophyta</taxon>
        <taxon>Spermatophyta</taxon>
        <taxon>Magnoliopsida</taxon>
        <taxon>eudicotyledons</taxon>
        <taxon>Gunneridae</taxon>
        <taxon>Pentapetalae</taxon>
        <taxon>rosids</taxon>
        <taxon>fabids</taxon>
        <taxon>Fabales</taxon>
        <taxon>Fabaceae</taxon>
        <taxon>Papilionoideae</taxon>
        <taxon>50 kb inversion clade</taxon>
        <taxon>genistoids sensu lato</taxon>
        <taxon>core genistoids</taxon>
        <taxon>Genisteae</taxon>
        <taxon>Lupinus</taxon>
    </lineage>
</organism>
<sequence>MASSPTSKLSKQVAGQVGGIIDEKPIPVQENVLQKHAKFFDLNQDGVIYPWETYKALREIGSGILLSTGLAIFINLGLSQSTRPGKFPSPLFPIEVKNIKLAKHGSDTGSYDTEGRFVPSKFEEIFTKHARTHPNALTYDELNEMIKANREPKDFIGRIGSWVEWNVLYKLGKDKKGLLQKETIQSVFDGSLFDQLKKEHSKGKKK</sequence>
<reference evidence="2 3" key="1">
    <citation type="journal article" date="2017" name="Plant Biotechnol. J.">
        <title>A comprehensive draft genome sequence for lupin (Lupinus angustifolius), an emerging health food: insights into plant-microbe interactions and legume evolution.</title>
        <authorList>
            <person name="Hane J.K."/>
            <person name="Ming Y."/>
            <person name="Kamphuis L.G."/>
            <person name="Nelson M.N."/>
            <person name="Garg G."/>
            <person name="Atkins C.A."/>
            <person name="Bayer P.E."/>
            <person name="Bravo A."/>
            <person name="Bringans S."/>
            <person name="Cannon S."/>
            <person name="Edwards D."/>
            <person name="Foley R."/>
            <person name="Gao L.L."/>
            <person name="Harrison M.J."/>
            <person name="Huang W."/>
            <person name="Hurgobin B."/>
            <person name="Li S."/>
            <person name="Liu C.W."/>
            <person name="McGrath A."/>
            <person name="Morahan G."/>
            <person name="Murray J."/>
            <person name="Weller J."/>
            <person name="Jian J."/>
            <person name="Singh K.B."/>
        </authorList>
    </citation>
    <scope>NUCLEOTIDE SEQUENCE [LARGE SCALE GENOMIC DNA]</scope>
    <source>
        <strain evidence="3">cv. Tanjil</strain>
        <tissue evidence="2">Whole plant</tissue>
    </source>
</reference>
<dbReference type="STRING" id="3871.A0A394DFI0"/>
<dbReference type="PANTHER" id="PTHR31495">
    <property type="entry name" value="PEROXYGENASE 3-RELATED"/>
    <property type="match status" value="1"/>
</dbReference>
<evidence type="ECO:0008006" key="4">
    <source>
        <dbReference type="Google" id="ProtNLM"/>
    </source>
</evidence>
<dbReference type="KEGG" id="lang:109340631"/>
<dbReference type="PANTHER" id="PTHR31495:SF15">
    <property type="entry name" value="CALEOSIN"/>
    <property type="match status" value="1"/>
</dbReference>
<dbReference type="Pfam" id="PF05042">
    <property type="entry name" value="Caleosin"/>
    <property type="match status" value="1"/>
</dbReference>
<name>A0A394DFI0_LUPAN</name>
<dbReference type="Gramene" id="OIW21808">
    <property type="protein sequence ID" value="OIW21808"/>
    <property type="gene ID" value="TanjilG_11543"/>
</dbReference>
<dbReference type="GO" id="GO:0005509">
    <property type="term" value="F:calcium ion binding"/>
    <property type="evidence" value="ECO:0007669"/>
    <property type="project" value="TreeGrafter"/>
</dbReference>
<dbReference type="Proteomes" id="UP000188354">
    <property type="component" value="Unassembled WGS sequence"/>
</dbReference>
<comment type="similarity">
    <text evidence="1">Belongs to the caleosin family.</text>
</comment>
<comment type="caution">
    <text evidence="2">The sequence shown here is derived from an EMBL/GenBank/DDBJ whole genome shotgun (WGS) entry which is preliminary data.</text>
</comment>
<dbReference type="GO" id="GO:0004497">
    <property type="term" value="F:monooxygenase activity"/>
    <property type="evidence" value="ECO:0007669"/>
    <property type="project" value="TreeGrafter"/>
</dbReference>